<dbReference type="Gene3D" id="1.10.600.10">
    <property type="entry name" value="Farnesyl Diphosphate Synthase"/>
    <property type="match status" value="1"/>
</dbReference>
<reference evidence="4 5" key="1">
    <citation type="submission" date="2018-05" db="EMBL/GenBank/DDBJ databases">
        <title>Genomic Encyclopedia of Type Strains, Phase IV (KMG-IV): sequencing the most valuable type-strain genomes for metagenomic binning, comparative biology and taxonomic classification.</title>
        <authorList>
            <person name="Goeker M."/>
        </authorList>
    </citation>
    <scope>NUCLEOTIDE SEQUENCE [LARGE SCALE GENOMIC DNA]</scope>
    <source>
        <strain evidence="4 5">DSM 22440</strain>
    </source>
</reference>
<dbReference type="GO" id="GO:0051996">
    <property type="term" value="F:squalene synthase [NAD(P)H] activity"/>
    <property type="evidence" value="ECO:0007669"/>
    <property type="project" value="InterPro"/>
</dbReference>
<dbReference type="SUPFAM" id="SSF48576">
    <property type="entry name" value="Terpenoid synthases"/>
    <property type="match status" value="1"/>
</dbReference>
<dbReference type="PANTHER" id="PTHR31480">
    <property type="entry name" value="BIFUNCTIONAL LYCOPENE CYCLASE/PHYTOENE SYNTHASE"/>
    <property type="match status" value="1"/>
</dbReference>
<dbReference type="InterPro" id="IPR002060">
    <property type="entry name" value="Squ/phyt_synthse"/>
</dbReference>
<dbReference type="Pfam" id="PF00494">
    <property type="entry name" value="SQS_PSY"/>
    <property type="match status" value="1"/>
</dbReference>
<dbReference type="AlphaFoldDB" id="A0A2V3W939"/>
<dbReference type="InterPro" id="IPR044843">
    <property type="entry name" value="Trans_IPPS_bact-type"/>
</dbReference>
<dbReference type="Proteomes" id="UP000247922">
    <property type="component" value="Unassembled WGS sequence"/>
</dbReference>
<dbReference type="RefSeq" id="WP_110251452.1">
    <property type="nucleotide sequence ID" value="NZ_QJJR01000007.1"/>
</dbReference>
<keyword evidence="3" id="KW-0125">Carotenoid biosynthesis</keyword>
<dbReference type="InterPro" id="IPR019845">
    <property type="entry name" value="Squalene/phytoene_synthase_CS"/>
</dbReference>
<protein>
    <submittedName>
        <fullName evidence="4">Phytoene synthase</fullName>
    </submittedName>
</protein>
<comment type="pathway">
    <text evidence="1">Carotenoid biosynthesis.</text>
</comment>
<keyword evidence="5" id="KW-1185">Reference proteome</keyword>
<evidence type="ECO:0000256" key="2">
    <source>
        <dbReference type="ARBA" id="ARBA00022679"/>
    </source>
</evidence>
<evidence type="ECO:0000256" key="1">
    <source>
        <dbReference type="ARBA" id="ARBA00004829"/>
    </source>
</evidence>
<dbReference type="InterPro" id="IPR033904">
    <property type="entry name" value="Trans_IPPS_HH"/>
</dbReference>
<keyword evidence="2" id="KW-0808">Transferase</keyword>
<organism evidence="4 5">
    <name type="scientific">Streptohalobacillus salinus</name>
    <dbReference type="NCBI Taxonomy" id="621096"/>
    <lineage>
        <taxon>Bacteria</taxon>
        <taxon>Bacillati</taxon>
        <taxon>Bacillota</taxon>
        <taxon>Bacilli</taxon>
        <taxon>Bacillales</taxon>
        <taxon>Bacillaceae</taxon>
        <taxon>Streptohalobacillus</taxon>
    </lineage>
</organism>
<dbReference type="EMBL" id="QJJR01000007">
    <property type="protein sequence ID" value="PXW90887.1"/>
    <property type="molecule type" value="Genomic_DNA"/>
</dbReference>
<dbReference type="GO" id="GO:0016117">
    <property type="term" value="P:carotenoid biosynthetic process"/>
    <property type="evidence" value="ECO:0007669"/>
    <property type="project" value="UniProtKB-KW"/>
</dbReference>
<proteinExistence type="predicted"/>
<evidence type="ECO:0000313" key="4">
    <source>
        <dbReference type="EMBL" id="PXW90887.1"/>
    </source>
</evidence>
<sequence>MPLRKDLREQTKKMMKEGSSSFYQAFKFLPKDQREAVYVVYSFCRLIDDAVDEPETSVYTLAELKEQFDCLDDADGHFIWPSLRWAFETFSLDKAPYYVQMSGQELDFVRTKYDTMDELEDYCYRVAGSVGEMMVPILHPAPNDELLEAGVSLGKGMQIVNIIRDVGADLKLNRRYIPLDIFKAHGYTETDWENQVVNDNFKRLIDDLTARADQWFKEGLAHVKQYPKKSGFTLKLAASYYREIIQIVKENDYQVYATRAIVPTERKLRLFSQISKTT</sequence>
<dbReference type="CDD" id="cd00683">
    <property type="entry name" value="Trans_IPPS_HH"/>
    <property type="match status" value="1"/>
</dbReference>
<evidence type="ECO:0000256" key="3">
    <source>
        <dbReference type="ARBA" id="ARBA00022746"/>
    </source>
</evidence>
<accession>A0A2V3W939</accession>
<name>A0A2V3W939_9BACI</name>
<dbReference type="GO" id="GO:0004311">
    <property type="term" value="F:geranylgeranyl diphosphate synthase activity"/>
    <property type="evidence" value="ECO:0007669"/>
    <property type="project" value="InterPro"/>
</dbReference>
<dbReference type="PROSITE" id="PS01045">
    <property type="entry name" value="SQUALEN_PHYTOEN_SYN_2"/>
    <property type="match status" value="1"/>
</dbReference>
<gene>
    <name evidence="4" type="ORF">DES38_10718</name>
</gene>
<comment type="caution">
    <text evidence="4">The sequence shown here is derived from an EMBL/GenBank/DDBJ whole genome shotgun (WGS) entry which is preliminary data.</text>
</comment>
<dbReference type="OrthoDB" id="9787280at2"/>
<dbReference type="SFLD" id="SFLDG01018">
    <property type="entry name" value="Squalene/Phytoene_Synthase_Lik"/>
    <property type="match status" value="1"/>
</dbReference>
<dbReference type="SFLD" id="SFLDS00005">
    <property type="entry name" value="Isoprenoid_Synthase_Type_I"/>
    <property type="match status" value="1"/>
</dbReference>
<dbReference type="SFLD" id="SFLDG01212">
    <property type="entry name" value="Phytoene_synthase_like"/>
    <property type="match status" value="1"/>
</dbReference>
<evidence type="ECO:0000313" key="5">
    <source>
        <dbReference type="Proteomes" id="UP000247922"/>
    </source>
</evidence>
<dbReference type="InterPro" id="IPR008949">
    <property type="entry name" value="Isoprenoid_synthase_dom_sf"/>
</dbReference>